<dbReference type="Gene3D" id="2.60.40.60">
    <property type="entry name" value="Cadherins"/>
    <property type="match status" value="1"/>
</dbReference>
<feature type="domain" description="Cadherin" evidence="2">
    <location>
        <begin position="65"/>
        <end position="128"/>
    </location>
</feature>
<dbReference type="EMBL" id="CP111013">
    <property type="protein sequence ID" value="WAQ95955.1"/>
    <property type="molecule type" value="Genomic_DNA"/>
</dbReference>
<gene>
    <name evidence="3" type="ORF">MAR_028645</name>
</gene>
<evidence type="ECO:0000313" key="4">
    <source>
        <dbReference type="Proteomes" id="UP001164746"/>
    </source>
</evidence>
<organism evidence="3 4">
    <name type="scientific">Mya arenaria</name>
    <name type="common">Soft-shell clam</name>
    <dbReference type="NCBI Taxonomy" id="6604"/>
    <lineage>
        <taxon>Eukaryota</taxon>
        <taxon>Metazoa</taxon>
        <taxon>Spiralia</taxon>
        <taxon>Lophotrochozoa</taxon>
        <taxon>Mollusca</taxon>
        <taxon>Bivalvia</taxon>
        <taxon>Autobranchia</taxon>
        <taxon>Heteroconchia</taxon>
        <taxon>Euheterodonta</taxon>
        <taxon>Imparidentia</taxon>
        <taxon>Neoheterodontei</taxon>
        <taxon>Myida</taxon>
        <taxon>Myoidea</taxon>
        <taxon>Myidae</taxon>
        <taxon>Mya</taxon>
    </lineage>
</organism>
<dbReference type="Proteomes" id="UP001164746">
    <property type="component" value="Chromosome 2"/>
</dbReference>
<name>A0ABY7DGY3_MYAAR</name>
<evidence type="ECO:0000259" key="2">
    <source>
        <dbReference type="PROSITE" id="PS50268"/>
    </source>
</evidence>
<protein>
    <submittedName>
        <fullName evidence="3">CAD99-like protein</fullName>
    </submittedName>
</protein>
<feature type="non-terminal residue" evidence="3">
    <location>
        <position position="156"/>
    </location>
</feature>
<keyword evidence="4" id="KW-1185">Reference proteome</keyword>
<accession>A0ABY7DGY3</accession>
<dbReference type="CDD" id="cd11304">
    <property type="entry name" value="Cadherin_repeat"/>
    <property type="match status" value="1"/>
</dbReference>
<dbReference type="InterPro" id="IPR002126">
    <property type="entry name" value="Cadherin-like_dom"/>
</dbReference>
<proteinExistence type="predicted"/>
<dbReference type="InterPro" id="IPR015919">
    <property type="entry name" value="Cadherin-like_sf"/>
</dbReference>
<evidence type="ECO:0000256" key="1">
    <source>
        <dbReference type="PROSITE-ProRule" id="PRU00043"/>
    </source>
</evidence>
<dbReference type="PROSITE" id="PS50268">
    <property type="entry name" value="CADHERIN_2"/>
    <property type="match status" value="1"/>
</dbReference>
<evidence type="ECO:0000313" key="3">
    <source>
        <dbReference type="EMBL" id="WAQ95955.1"/>
    </source>
</evidence>
<sequence>MKRMAKHASPLIEVHKHMFYRQIMRNGIDAEPNDDLDIIVLNFFCEYTQGTNTFVPPGNPVYEMPDSGLGEIYLFRALDYEALYDDGQTQFLLEIHARDNNVDAALRKTSTQTLTINVEDSDDLSPTFYYPNCRQVQGLANSCVVAAYSASITSGN</sequence>
<keyword evidence="1" id="KW-0106">Calcium</keyword>
<dbReference type="SUPFAM" id="SSF49313">
    <property type="entry name" value="Cadherin-like"/>
    <property type="match status" value="1"/>
</dbReference>
<reference evidence="3" key="1">
    <citation type="submission" date="2022-11" db="EMBL/GenBank/DDBJ databases">
        <title>Centuries of genome instability and evolution in soft-shell clam transmissible cancer (bioRxiv).</title>
        <authorList>
            <person name="Hart S.F.M."/>
            <person name="Yonemitsu M.A."/>
            <person name="Giersch R.M."/>
            <person name="Beal B.F."/>
            <person name="Arriagada G."/>
            <person name="Davis B.W."/>
            <person name="Ostrander E.A."/>
            <person name="Goff S.P."/>
            <person name="Metzger M.J."/>
        </authorList>
    </citation>
    <scope>NUCLEOTIDE SEQUENCE</scope>
    <source>
        <strain evidence="3">MELC-2E11</strain>
        <tissue evidence="3">Siphon/mantle</tissue>
    </source>
</reference>